<keyword evidence="2" id="KW-1185">Reference proteome</keyword>
<reference evidence="2" key="1">
    <citation type="submission" date="2016-10" db="EMBL/GenBank/DDBJ databases">
        <authorList>
            <person name="Varghese N."/>
            <person name="Submissions S."/>
        </authorList>
    </citation>
    <scope>NUCLEOTIDE SEQUENCE [LARGE SCALE GENOMIC DNA]</scope>
    <source>
        <strain evidence="2">DSM 44993</strain>
    </source>
</reference>
<accession>A0A1H8YNZ4</accession>
<evidence type="ECO:0000313" key="1">
    <source>
        <dbReference type="EMBL" id="SEP53752.1"/>
    </source>
</evidence>
<dbReference type="EMBL" id="FOEF01000030">
    <property type="protein sequence ID" value="SEP53752.1"/>
    <property type="molecule type" value="Genomic_DNA"/>
</dbReference>
<dbReference type="SUPFAM" id="SSF46785">
    <property type="entry name" value="Winged helix' DNA-binding domain"/>
    <property type="match status" value="1"/>
</dbReference>
<name>A0A1H8YNZ4_9PSEU</name>
<protein>
    <submittedName>
        <fullName evidence="1">Uncharacterized protein</fullName>
    </submittedName>
</protein>
<dbReference type="AlphaFoldDB" id="A0A1H8YNZ4"/>
<sequence>MVVGSSVLSLLMVKQWTDREGQTLAVLVEHFAQPGAGRLWLGDLAEQTGLEESELEHRLHRLAEGGFIVVDRRGPGIAGVVEVLPKGWQVSTGEPNDQGFAVEILVGRLAAAVEQETDPKKRGVLFGLLSAVRTFSLEFGPKASAELLAKWMKIE</sequence>
<dbReference type="InterPro" id="IPR036390">
    <property type="entry name" value="WH_DNA-bd_sf"/>
</dbReference>
<dbReference type="Proteomes" id="UP000198582">
    <property type="component" value="Unassembled WGS sequence"/>
</dbReference>
<organism evidence="1 2">
    <name type="scientific">Amycolatopsis saalfeldensis</name>
    <dbReference type="NCBI Taxonomy" id="394193"/>
    <lineage>
        <taxon>Bacteria</taxon>
        <taxon>Bacillati</taxon>
        <taxon>Actinomycetota</taxon>
        <taxon>Actinomycetes</taxon>
        <taxon>Pseudonocardiales</taxon>
        <taxon>Pseudonocardiaceae</taxon>
        <taxon>Amycolatopsis</taxon>
    </lineage>
</organism>
<dbReference type="STRING" id="394193.SAMN04489732_13054"/>
<proteinExistence type="predicted"/>
<evidence type="ECO:0000313" key="2">
    <source>
        <dbReference type="Proteomes" id="UP000198582"/>
    </source>
</evidence>
<gene>
    <name evidence="1" type="ORF">SAMN04489732_13054</name>
</gene>